<protein>
    <submittedName>
        <fullName evidence="1">Uncharacterized protein</fullName>
    </submittedName>
</protein>
<evidence type="ECO:0000313" key="1">
    <source>
        <dbReference type="EMBL" id="QRG08810.1"/>
    </source>
</evidence>
<name>A0A974PTH3_9HYPH</name>
<dbReference type="Proteomes" id="UP000596427">
    <property type="component" value="Chromosome"/>
</dbReference>
<gene>
    <name evidence="1" type="ORF">EZH22_11315</name>
</gene>
<proteinExistence type="predicted"/>
<accession>A0A974PTH3</accession>
<dbReference type="KEGG" id="xdi:EZH22_11315"/>
<dbReference type="AlphaFoldDB" id="A0A974PTH3"/>
<keyword evidence="2" id="KW-1185">Reference proteome</keyword>
<evidence type="ECO:0000313" key="2">
    <source>
        <dbReference type="Proteomes" id="UP000596427"/>
    </source>
</evidence>
<sequence length="109" mass="11191">MARVEISFCELGNRSAEGMSAGIALGEKTKTEVVTSGATSVATSTASDAPDGFGFVNIWSNADVWVVTGAAPVAAVPASGQIRNGWRVGGYMPTAFAVRRGDRVAVITI</sequence>
<dbReference type="RefSeq" id="WP_203195724.1">
    <property type="nucleotide sequence ID" value="NZ_CP063362.1"/>
</dbReference>
<reference evidence="1 2" key="1">
    <citation type="submission" date="2020-10" db="EMBL/GenBank/DDBJ databases">
        <title>Degradation of 1,4-Dioxane by Xanthobacter sp. YN2, via a Novel Group-2 Soluble Di-Iron Monooxygenase.</title>
        <authorList>
            <person name="Ma F."/>
            <person name="Wang Y."/>
            <person name="Yang J."/>
            <person name="Guo H."/>
            <person name="Su D."/>
            <person name="Yu L."/>
        </authorList>
    </citation>
    <scope>NUCLEOTIDE SEQUENCE [LARGE SCALE GENOMIC DNA]</scope>
    <source>
        <strain evidence="1 2">YN2</strain>
    </source>
</reference>
<organism evidence="1 2">
    <name type="scientific">Xanthobacter dioxanivorans</name>
    <dbReference type="NCBI Taxonomy" id="2528964"/>
    <lineage>
        <taxon>Bacteria</taxon>
        <taxon>Pseudomonadati</taxon>
        <taxon>Pseudomonadota</taxon>
        <taxon>Alphaproteobacteria</taxon>
        <taxon>Hyphomicrobiales</taxon>
        <taxon>Xanthobacteraceae</taxon>
        <taxon>Xanthobacter</taxon>
    </lineage>
</organism>
<dbReference type="EMBL" id="CP063362">
    <property type="protein sequence ID" value="QRG08810.1"/>
    <property type="molecule type" value="Genomic_DNA"/>
</dbReference>